<feature type="transmembrane region" description="Helical" evidence="1">
    <location>
        <begin position="400"/>
        <end position="426"/>
    </location>
</feature>
<feature type="transmembrane region" description="Helical" evidence="1">
    <location>
        <begin position="127"/>
        <end position="146"/>
    </location>
</feature>
<evidence type="ECO:0000313" key="2">
    <source>
        <dbReference type="Proteomes" id="UP000887575"/>
    </source>
</evidence>
<feature type="transmembrane region" description="Helical" evidence="1">
    <location>
        <begin position="185"/>
        <end position="207"/>
    </location>
</feature>
<accession>A0AAF3EYV9</accession>
<feature type="transmembrane region" description="Helical" evidence="1">
    <location>
        <begin position="93"/>
        <end position="115"/>
    </location>
</feature>
<dbReference type="WBParaSite" id="MBELARI_LOCUS19400">
    <property type="protein sequence ID" value="MBELARI_LOCUS19400"/>
    <property type="gene ID" value="MBELARI_LOCUS19400"/>
</dbReference>
<protein>
    <submittedName>
        <fullName evidence="3">Gustatory receptor</fullName>
    </submittedName>
</protein>
<sequence length="451" mass="52267">MDTQVRRSSYSEANRSLDVFPEIFGDPMFKKSSTKVKETSKNANLFAEDGCYLLDRVSGIPAEKQFYEFQQVLKWMGLLFEASSTQITRTFQYSWLTFLLFISFYTVVHDFYFLATDFHSNFAPSTLVVAAITFQGSISTLFSLHWQKNLHFQAFFHTWRHSRIPDIESFEKYENRVFSGNRRQFWGFQVYALLSALVFIFAIWSGLLKKLVHPSFITVFYCSELCYVRPFFFVLHLSIVTNNLETYLCLTNAIHCELKKFNYKIVQLKEVSRQSLKDELQNLIYQHTKITCSIRLMDDLYKVYAFMVTACVIPLTIFVLTLVLTRSSLMELMVSLPTVGFCTFELYAIMYPSRLSEEFSKSKSLLCMCHNVWIPYEENVNKIAQTLAIHLDQPDLGVSLWGFTLVTKPLILTTVSAMMTCLAFLLDLRPKEENANACRCPSNSTNDTQTL</sequence>
<reference evidence="3" key="1">
    <citation type="submission" date="2024-02" db="UniProtKB">
        <authorList>
            <consortium name="WormBaseParasite"/>
        </authorList>
    </citation>
    <scope>IDENTIFICATION</scope>
</reference>
<keyword evidence="1" id="KW-1133">Transmembrane helix</keyword>
<dbReference type="PANTHER" id="PTHR34492:SF2">
    <property type="entry name" value="G PROTEIN-COUPLED RECEPTOR"/>
    <property type="match status" value="1"/>
</dbReference>
<dbReference type="AlphaFoldDB" id="A0AAF3EYV9"/>
<keyword evidence="1" id="KW-0472">Membrane</keyword>
<evidence type="ECO:0000256" key="1">
    <source>
        <dbReference type="SAM" id="Phobius"/>
    </source>
</evidence>
<dbReference type="Proteomes" id="UP000887575">
    <property type="component" value="Unassembled WGS sequence"/>
</dbReference>
<name>A0AAF3EYV9_9BILA</name>
<keyword evidence="1" id="KW-0812">Transmembrane</keyword>
<feature type="transmembrane region" description="Helical" evidence="1">
    <location>
        <begin position="303"/>
        <end position="325"/>
    </location>
</feature>
<proteinExistence type="predicted"/>
<organism evidence="2 3">
    <name type="scientific">Mesorhabditis belari</name>
    <dbReference type="NCBI Taxonomy" id="2138241"/>
    <lineage>
        <taxon>Eukaryota</taxon>
        <taxon>Metazoa</taxon>
        <taxon>Ecdysozoa</taxon>
        <taxon>Nematoda</taxon>
        <taxon>Chromadorea</taxon>
        <taxon>Rhabditida</taxon>
        <taxon>Rhabditina</taxon>
        <taxon>Rhabditomorpha</taxon>
        <taxon>Rhabditoidea</taxon>
        <taxon>Rhabditidae</taxon>
        <taxon>Mesorhabditinae</taxon>
        <taxon>Mesorhabditis</taxon>
    </lineage>
</organism>
<keyword evidence="2" id="KW-1185">Reference proteome</keyword>
<evidence type="ECO:0000313" key="3">
    <source>
        <dbReference type="WBParaSite" id="MBELARI_LOCUS19400"/>
    </source>
</evidence>
<dbReference type="PANTHER" id="PTHR34492">
    <property type="entry name" value="GUSTATORY RECEPTOR FAMILY"/>
    <property type="match status" value="1"/>
</dbReference>